<dbReference type="InterPro" id="IPR018247">
    <property type="entry name" value="EF_Hand_1_Ca_BS"/>
</dbReference>
<keyword evidence="2" id="KW-0732">Signal</keyword>
<reference evidence="4 5" key="1">
    <citation type="submission" date="2019-02" db="EMBL/GenBank/DDBJ databases">
        <title>Deep-cultivation of Planctomycetes and their phenomic and genomic characterization uncovers novel biology.</title>
        <authorList>
            <person name="Wiegand S."/>
            <person name="Jogler M."/>
            <person name="Boedeker C."/>
            <person name="Pinto D."/>
            <person name="Vollmers J."/>
            <person name="Rivas-Marin E."/>
            <person name="Kohn T."/>
            <person name="Peeters S.H."/>
            <person name="Heuer A."/>
            <person name="Rast P."/>
            <person name="Oberbeckmann S."/>
            <person name="Bunk B."/>
            <person name="Jeske O."/>
            <person name="Meyerdierks A."/>
            <person name="Storesund J.E."/>
            <person name="Kallscheuer N."/>
            <person name="Luecker S."/>
            <person name="Lage O.M."/>
            <person name="Pohl T."/>
            <person name="Merkel B.J."/>
            <person name="Hornburger P."/>
            <person name="Mueller R.-W."/>
            <person name="Bruemmer F."/>
            <person name="Labrenz M."/>
            <person name="Spormann A.M."/>
            <person name="Op den Camp H."/>
            <person name="Overmann J."/>
            <person name="Amann R."/>
            <person name="Jetten M.S.M."/>
            <person name="Mascher T."/>
            <person name="Medema M.H."/>
            <person name="Devos D.P."/>
            <person name="Kaster A.-K."/>
            <person name="Ovreas L."/>
            <person name="Rohde M."/>
            <person name="Galperin M.Y."/>
            <person name="Jogler C."/>
        </authorList>
    </citation>
    <scope>NUCLEOTIDE SEQUENCE [LARGE SCALE GENOMIC DNA]</scope>
    <source>
        <strain evidence="4 5">Pla133</strain>
    </source>
</reference>
<dbReference type="Gene3D" id="1.10.238.10">
    <property type="entry name" value="EF-hand"/>
    <property type="match status" value="1"/>
</dbReference>
<accession>A0A518BRM7</accession>
<sequence length="298" mass="30432" precursor="true">MHHLLGQIALGGLTLALLAAGAPGAGAGQELATDGPGVRLTEQEPVADPLPGPAGHRRAASAANAASHDLRRASATFGRADSDRDGSIGWLEAVRTGLSSREFRAFDADTDGSVSRDEFIVGYRRLVNAAGQRTAPDLDAETTRIEAFRRAFQAQAQHRASVAGDNQPSGPGARRVQDARSDALPSEEQIRALEASEPPAGPAARRRAASQGAPGAESERGAVPTARPGGGASPAPGGQPAPVVRPTPATSRGASPVGRSAPSEQPASRPSGGTERPSGERPRPTPQPATERGRGGPR</sequence>
<evidence type="ECO:0000313" key="5">
    <source>
        <dbReference type="Proteomes" id="UP000316921"/>
    </source>
</evidence>
<evidence type="ECO:0000256" key="1">
    <source>
        <dbReference type="SAM" id="MobiDB-lite"/>
    </source>
</evidence>
<dbReference type="SUPFAM" id="SSF47473">
    <property type="entry name" value="EF-hand"/>
    <property type="match status" value="1"/>
</dbReference>
<dbReference type="Pfam" id="PF13202">
    <property type="entry name" value="EF-hand_5"/>
    <property type="match status" value="1"/>
</dbReference>
<dbReference type="InterPro" id="IPR002048">
    <property type="entry name" value="EF_hand_dom"/>
</dbReference>
<dbReference type="Proteomes" id="UP000316921">
    <property type="component" value="Chromosome"/>
</dbReference>
<dbReference type="RefSeq" id="WP_145069707.1">
    <property type="nucleotide sequence ID" value="NZ_CP036287.1"/>
</dbReference>
<dbReference type="InterPro" id="IPR011992">
    <property type="entry name" value="EF-hand-dom_pair"/>
</dbReference>
<dbReference type="PROSITE" id="PS00018">
    <property type="entry name" value="EF_HAND_1"/>
    <property type="match status" value="1"/>
</dbReference>
<name>A0A518BRM7_9BACT</name>
<proteinExistence type="predicted"/>
<dbReference type="PROSITE" id="PS50222">
    <property type="entry name" value="EF_HAND_2"/>
    <property type="match status" value="1"/>
</dbReference>
<dbReference type="GO" id="GO:0005509">
    <property type="term" value="F:calcium ion binding"/>
    <property type="evidence" value="ECO:0007669"/>
    <property type="project" value="InterPro"/>
</dbReference>
<feature type="domain" description="EF-hand" evidence="3">
    <location>
        <begin position="103"/>
        <end position="129"/>
    </location>
</feature>
<dbReference type="KEGG" id="pbap:Pla133_47520"/>
<keyword evidence="5" id="KW-1185">Reference proteome</keyword>
<feature type="region of interest" description="Disordered" evidence="1">
    <location>
        <begin position="41"/>
        <end position="68"/>
    </location>
</feature>
<protein>
    <recommendedName>
        <fullName evidence="3">EF-hand domain-containing protein</fullName>
    </recommendedName>
</protein>
<evidence type="ECO:0000313" key="4">
    <source>
        <dbReference type="EMBL" id="QDU69631.1"/>
    </source>
</evidence>
<feature type="region of interest" description="Disordered" evidence="1">
    <location>
        <begin position="156"/>
        <end position="298"/>
    </location>
</feature>
<dbReference type="AlphaFoldDB" id="A0A518BRM7"/>
<organism evidence="4 5">
    <name type="scientific">Engelhardtia mirabilis</name>
    <dbReference type="NCBI Taxonomy" id="2528011"/>
    <lineage>
        <taxon>Bacteria</taxon>
        <taxon>Pseudomonadati</taxon>
        <taxon>Planctomycetota</taxon>
        <taxon>Planctomycetia</taxon>
        <taxon>Planctomycetia incertae sedis</taxon>
        <taxon>Engelhardtia</taxon>
    </lineage>
</organism>
<evidence type="ECO:0000256" key="2">
    <source>
        <dbReference type="SAM" id="SignalP"/>
    </source>
</evidence>
<gene>
    <name evidence="4" type="ORF">Pla133_47520</name>
</gene>
<feature type="chain" id="PRO_5022004212" description="EF-hand domain-containing protein" evidence="2">
    <location>
        <begin position="28"/>
        <end position="298"/>
    </location>
</feature>
<evidence type="ECO:0000259" key="3">
    <source>
        <dbReference type="PROSITE" id="PS50222"/>
    </source>
</evidence>
<feature type="signal peptide" evidence="2">
    <location>
        <begin position="1"/>
        <end position="27"/>
    </location>
</feature>
<dbReference type="EMBL" id="CP036287">
    <property type="protein sequence ID" value="QDU69631.1"/>
    <property type="molecule type" value="Genomic_DNA"/>
</dbReference>